<evidence type="ECO:0000256" key="8">
    <source>
        <dbReference type="SAM" id="Phobius"/>
    </source>
</evidence>
<keyword evidence="3" id="KW-0964">Secreted</keyword>
<evidence type="ECO:0000259" key="9">
    <source>
        <dbReference type="PROSITE" id="PS50847"/>
    </source>
</evidence>
<feature type="compositionally biased region" description="Polar residues" evidence="7">
    <location>
        <begin position="2185"/>
        <end position="2200"/>
    </location>
</feature>
<gene>
    <name evidence="10" type="primary">vwbl</name>
</gene>
<dbReference type="PROSITE" id="PS50847">
    <property type="entry name" value="GRAM_POS_ANCHORING"/>
    <property type="match status" value="1"/>
</dbReference>
<dbReference type="InterPro" id="IPR027579">
    <property type="entry name" value="SSSPR51_Rpt"/>
</dbReference>
<sequence length="2261" mass="253874">MKRKKSKQKDYFSNVQNKYSIRKFSVGITSILIGASVIFGANSEAHTAEIKSDDNTQKVVNKEYSDGISQEQQDKSLNLAQDKEKSNNVNKNKVTDVGTSDVLKDTKTTHENVQQQDNVASKEETTKKTPSAIDKNNTSAQSEVVTSSDATKTSTALNQVDRNQLSSQSTSERPKKRVKRDVGTDDKQLVGEFVFSGTNSNERRYNLTSDIVSNRRVTSTSFSYSASGHGTIDNGKLVYEAPKKFIISEPTFSKSEFVTNKTNLSDNETWRYQFDLRPLSGTSAGQINISQVIGGMIWTGPGEGDVVTSTMKMYQGDTLVDTKQVNATFDHIKGGLYIDRGQEKPTSIWRITRKSAAAQSPTIGVIKEDGTISEKTDNYRYQVPLPRDNWFLENRDDAVSPHYYSRYTDFKYNILNIPSWLELDPDAKGNRFWTQDESGIHLHLNEGDILPYNGYTPVLKLKKSALTPELLAKFKTDGFIKVNLDWQTIGRLPNGQDYIQNVPDPEGIKFKMINEAGTATSNVYFMNFRLQEPSHLFSKADHKNEVFRVQKYIYDRDQSNKYAPTYMHSIQLPSGQEGDYFTTFKLSLPRINYNNGSSDKNADKGIVLKAPFILYGVNADGSTTKLNEWTSINNTNNTYGLGDKKYNHLILQTPIIRDTVSPDSEAEKDIYGWEADITYAVDDQRWETAAKDDDVTQMQNGIIINQVAENTLQAASSVPTRALTGNELQPAYSYIHTKDAFKHTLTDVDVRNTNSGLGNVLNYNEKANVIVKADTKDYMKYLSTDPLDNSSDISVDKLDHINHVYLSLSAPDDTAIGNVRVWTNNELIRTSTVWNPSLYETTPSNVLKNRPVLNPIKVIKNYKNSGRTLYIYEAPEGYKWNQSVKNSITERSSITQNTPEITFDIYNRGTLPTGTYSIRYATIWDENSEIVRPTEEQSLSHNNLELSDVITEDLSGNKKFVSVIDVPFKIALAKEYASTLTIGKDASNSFDKSQVDVNLGESVNLQTNTANFTNSEGIIKEIIVTIPKDNIKTNLTALIPDTEKYHVVYTTDTDVRNGVYNSNPTDLTKVTAVKYVFDEPLVLTNGQSFQTNMRVTVPEDAPILTKAHSQIFTKGLDNTWLSGNKVELETEDNRGDLVVKYTNESGNTIQNSLTSKGKKNTEYNVSVPQMIDRLNRHYKFVRVDNQLDPTTGHYAKGQTKIVNLIYVEVFEGSVIADYKTTDGEVLSPLVTVVNSQIEGTEYTATPATIPDRVTFETTDDGKVKKTISYHLISTPENQSGTVVGKQTIEVHYVYEPITTYEQIPNDAPQETPVALEVTRYVDSEGNEVQETEEGTHDAPGIIADKWQYTGQTAAENGITTHVYQRIQSEIPNEAPQETPVALEVTRYVDSEGNEVQETEEGTHDAPGIIGDKWQYTGQTAAENGITTHIYQRIQSEIPNEAPQETPVELEVTRYVDSEGNEVQETEEGTHDAPGIIGDKWQYTGQTAAENGITTHVYERIQSEIPNEAPQETPVALEVTRYVDGEGNEVQETEEGTHDAPGIIADKWQYTGQTAAENGITTHVYQRIQSEIPNEAPQETPVELEVTRYVDGEGNEVQETEEGTHDAPGIIGDKWQYTGQTTTESGITTHVYERIQSEIPNEAPQETPVALEVTRYVDSDGNEVQETEEGTHQPPGIIGDKWQYTGQTTTADGITTYVYERIQSEIPNEAPKETPVQLEVTRYVDSEGNEVQETEEGTHQPPSIIGDKWQYTGQTTTADGITTHVYERIQSEIPNEAPQETPVQLEVTRYVDTDGNEVQETEEGTHQPPGIIGDKWQYTGKVTEKDGITTYVYERIQSAIPNDAPQETPVQLEITRYVDGKDNEVQETTEGKHEPPGIIGDRWQYTGQTTTADGITTYVYERIQSEIPNEAPQETPVQLEVTRYVDITGNEVQETEEGTHQPRYIIGDKWRYSGVTVTENGITKHVYERIQSKVPNDAPQETPVQLEVTRYVDPEGNEVQETTEGKHQPPGIIGDRWQYTGKVTEKDGIITYVYERIQSEIPNNPPQEIPVQLEVTRYVDPEGNEVQETTEGKHQPPSIIGDRWQYTGKVTEKDSITTYVYERIQSKVPNDAPRVDIDELKITIYVDTNGREIVPSRKGQLPPEQFIGQDWQYTGHKIEKDGITTYIYKKVENAVPAKQLKKTKHNTQSESQFKHTPQVKQQLVKYHNVKEQRSIEKSEHTDMHVSELPETGETANKNGLIGGLLIAIGAFFVTKRKKENTK</sequence>
<keyword evidence="6" id="KW-0572">Peptidoglycan-anchor</keyword>
<organism evidence="10">
    <name type="scientific">Staphylococcus lugdunensis</name>
    <dbReference type="NCBI Taxonomy" id="28035"/>
    <lineage>
        <taxon>Bacteria</taxon>
        <taxon>Bacillati</taxon>
        <taxon>Bacillota</taxon>
        <taxon>Bacilli</taxon>
        <taxon>Bacillales</taxon>
        <taxon>Staphylococcaceae</taxon>
        <taxon>Staphylococcus</taxon>
    </lineage>
</organism>
<dbReference type="Pfam" id="PF04650">
    <property type="entry name" value="YSIRK_signal"/>
    <property type="match status" value="1"/>
</dbReference>
<dbReference type="NCBIfam" id="TIGR01167">
    <property type="entry name" value="LPXTG_anchor"/>
    <property type="match status" value="1"/>
</dbReference>
<reference evidence="10" key="1">
    <citation type="journal article" date="2019" name="J. Antimicrob. Chemother.">
        <title>Characterization of a novel, type II staphylococcal cassette chromosome mec element from an endemic oxacillin-resistant Staphylococcus lugdunensis clone in a hospital setting.</title>
        <authorList>
            <person name="Chang S.C."/>
            <person name="Lin L.C."/>
            <person name="Ge M.C."/>
            <person name="Liu T.P."/>
            <person name="Lu J.J."/>
        </authorList>
    </citation>
    <scope>NUCLEOTIDE SEQUENCE</scope>
    <source>
        <strain evidence="10">SL118</strain>
    </source>
</reference>
<evidence type="ECO:0000256" key="4">
    <source>
        <dbReference type="ARBA" id="ARBA00022729"/>
    </source>
</evidence>
<keyword evidence="4" id="KW-0732">Signal</keyword>
<reference evidence="10" key="2">
    <citation type="submission" date="2019-09" db="EMBL/GenBank/DDBJ databases">
        <authorList>
            <person name="Lu J.-J."/>
            <person name="Chang S.-C."/>
        </authorList>
    </citation>
    <scope>NUCLEOTIDE SEQUENCE</scope>
    <source>
        <strain evidence="10">SL118</strain>
    </source>
</reference>
<keyword evidence="5" id="KW-0677">Repeat</keyword>
<dbReference type="InterPro" id="IPR009459">
    <property type="entry name" value="MucBP_dom"/>
</dbReference>
<accession>A0A6H1PGE4</accession>
<feature type="transmembrane region" description="Helical" evidence="8">
    <location>
        <begin position="21"/>
        <end position="41"/>
    </location>
</feature>
<feature type="region of interest" description="Disordered" evidence="7">
    <location>
        <begin position="2180"/>
        <end position="2200"/>
    </location>
</feature>
<comment type="subcellular location">
    <subcellularLocation>
        <location evidence="1">Secreted</location>
        <location evidence="1">Cell wall</location>
        <topology evidence="1">Peptidoglycan-anchor</topology>
    </subcellularLocation>
</comment>
<dbReference type="Pfam" id="PF00746">
    <property type="entry name" value="Gram_pos_anchor"/>
    <property type="match status" value="1"/>
</dbReference>
<dbReference type="NCBIfam" id="TIGR04308">
    <property type="entry name" value="repeat_SSSPR51"/>
    <property type="match status" value="13"/>
</dbReference>
<dbReference type="RefSeq" id="WP_228865405.1">
    <property type="nucleotide sequence ID" value="NZ_CP048008.1"/>
</dbReference>
<evidence type="ECO:0000256" key="1">
    <source>
        <dbReference type="ARBA" id="ARBA00004168"/>
    </source>
</evidence>
<evidence type="ECO:0000313" key="10">
    <source>
        <dbReference type="EMBL" id="QIZ12721.1"/>
    </source>
</evidence>
<feature type="domain" description="Gram-positive cocci surface proteins LPxTG" evidence="9">
    <location>
        <begin position="2227"/>
        <end position="2261"/>
    </location>
</feature>
<evidence type="ECO:0000256" key="2">
    <source>
        <dbReference type="ARBA" id="ARBA00022512"/>
    </source>
</evidence>
<dbReference type="EMBL" id="MN412410">
    <property type="protein sequence ID" value="QIZ12721.1"/>
    <property type="molecule type" value="Genomic_DNA"/>
</dbReference>
<name>A0A6H1PGE4_STALU</name>
<keyword evidence="2" id="KW-0134">Cell wall</keyword>
<evidence type="ECO:0000256" key="5">
    <source>
        <dbReference type="ARBA" id="ARBA00022737"/>
    </source>
</evidence>
<evidence type="ECO:0000256" key="6">
    <source>
        <dbReference type="ARBA" id="ARBA00023088"/>
    </source>
</evidence>
<feature type="compositionally biased region" description="Polar residues" evidence="7">
    <location>
        <begin position="134"/>
        <end position="171"/>
    </location>
</feature>
<dbReference type="Pfam" id="PF06458">
    <property type="entry name" value="MucBP"/>
    <property type="match status" value="2"/>
</dbReference>
<keyword evidence="8" id="KW-1133">Transmembrane helix</keyword>
<protein>
    <submittedName>
        <fullName evidence="10">von Willebrand factor-binding protein</fullName>
    </submittedName>
</protein>
<feature type="region of interest" description="Disordered" evidence="7">
    <location>
        <begin position="81"/>
        <end position="183"/>
    </location>
</feature>
<evidence type="ECO:0000256" key="7">
    <source>
        <dbReference type="SAM" id="MobiDB-lite"/>
    </source>
</evidence>
<keyword evidence="8" id="KW-0472">Membrane</keyword>
<dbReference type="InterPro" id="IPR019931">
    <property type="entry name" value="LPXTG_anchor"/>
</dbReference>
<proteinExistence type="predicted"/>
<dbReference type="Gene3D" id="3.10.20.320">
    <property type="entry name" value="Putative peptidoglycan bound protein (lpxtg motif)"/>
    <property type="match status" value="2"/>
</dbReference>
<keyword evidence="8" id="KW-0812">Transmembrane</keyword>
<dbReference type="NCBIfam" id="TIGR01168">
    <property type="entry name" value="YSIRK_signal"/>
    <property type="match status" value="1"/>
</dbReference>
<evidence type="ECO:0000256" key="3">
    <source>
        <dbReference type="ARBA" id="ARBA00022525"/>
    </source>
</evidence>
<dbReference type="InterPro" id="IPR005877">
    <property type="entry name" value="YSIRK_signal_dom"/>
</dbReference>
<dbReference type="Pfam" id="PF18877">
    <property type="entry name" value="SSSPR-51"/>
    <property type="match status" value="9"/>
</dbReference>